<name>A0A146M9U2_LYGHE</name>
<feature type="transmembrane region" description="Helical" evidence="1">
    <location>
        <begin position="123"/>
        <end position="142"/>
    </location>
</feature>
<evidence type="ECO:0000256" key="2">
    <source>
        <dbReference type="SAM" id="SignalP"/>
    </source>
</evidence>
<evidence type="ECO:0000256" key="1">
    <source>
        <dbReference type="SAM" id="Phobius"/>
    </source>
</evidence>
<evidence type="ECO:0000313" key="3">
    <source>
        <dbReference type="EMBL" id="JAQ16513.1"/>
    </source>
</evidence>
<dbReference type="AlphaFoldDB" id="A0A146M9U2"/>
<keyword evidence="1" id="KW-0812">Transmembrane</keyword>
<reference evidence="3" key="1">
    <citation type="journal article" date="2016" name="Gigascience">
        <title>De novo construction of an expanded transcriptome assembly for the western tarnished plant bug, Lygus hesperus.</title>
        <authorList>
            <person name="Tassone E.E."/>
            <person name="Geib S.M."/>
            <person name="Hall B."/>
            <person name="Fabrick J.A."/>
            <person name="Brent C.S."/>
            <person name="Hull J.J."/>
        </authorList>
    </citation>
    <scope>NUCLEOTIDE SEQUENCE</scope>
</reference>
<keyword evidence="1" id="KW-1133">Transmembrane helix</keyword>
<gene>
    <name evidence="3" type="ORF">g.4591</name>
</gene>
<proteinExistence type="predicted"/>
<organism evidence="3">
    <name type="scientific">Lygus hesperus</name>
    <name type="common">Western plant bug</name>
    <dbReference type="NCBI Taxonomy" id="30085"/>
    <lineage>
        <taxon>Eukaryota</taxon>
        <taxon>Metazoa</taxon>
        <taxon>Ecdysozoa</taxon>
        <taxon>Arthropoda</taxon>
        <taxon>Hexapoda</taxon>
        <taxon>Insecta</taxon>
        <taxon>Pterygota</taxon>
        <taxon>Neoptera</taxon>
        <taxon>Paraneoptera</taxon>
        <taxon>Hemiptera</taxon>
        <taxon>Heteroptera</taxon>
        <taxon>Panheteroptera</taxon>
        <taxon>Cimicomorpha</taxon>
        <taxon>Miridae</taxon>
        <taxon>Mirini</taxon>
        <taxon>Lygus</taxon>
    </lineage>
</organism>
<dbReference type="EMBL" id="GDHC01002116">
    <property type="protein sequence ID" value="JAQ16513.1"/>
    <property type="molecule type" value="Transcribed_RNA"/>
</dbReference>
<keyword evidence="2" id="KW-0732">Signal</keyword>
<accession>A0A146M9U2</accession>
<sequence>MWRGSYPQLLFFLYAASLGTSPPSLPVLLSESEAPPPLLSRIFHGVYSSTPSPSTPTPVCVSTSSPPSASTLSIVFPPSLLFPATYVLAPSHATLPPSLSTISEVSLGSTYVFLLPFDASLRSLLLVFVLVHFLVSSVVVVVV</sequence>
<protein>
    <submittedName>
        <fullName evidence="3">Uncharacterized protein</fullName>
    </submittedName>
</protein>
<feature type="signal peptide" evidence="2">
    <location>
        <begin position="1"/>
        <end position="19"/>
    </location>
</feature>
<feature type="non-terminal residue" evidence="3">
    <location>
        <position position="143"/>
    </location>
</feature>
<feature type="chain" id="PRO_5007527719" evidence="2">
    <location>
        <begin position="20"/>
        <end position="143"/>
    </location>
</feature>
<keyword evidence="1" id="KW-0472">Membrane</keyword>